<protein>
    <submittedName>
        <fullName evidence="2">Class I SAM-dependent methyltransferase</fullName>
    </submittedName>
</protein>
<gene>
    <name evidence="2" type="ORF">E7Z73_05980</name>
</gene>
<dbReference type="AlphaFoldDB" id="A0A8T3VJ06"/>
<comment type="caution">
    <text evidence="2">The sequence shown here is derived from an EMBL/GenBank/DDBJ whole genome shotgun (WGS) entry which is preliminary data.</text>
</comment>
<dbReference type="EMBL" id="SUTE01000043">
    <property type="protein sequence ID" value="MBE6505273.1"/>
    <property type="molecule type" value="Genomic_DNA"/>
</dbReference>
<dbReference type="GO" id="GO:0032259">
    <property type="term" value="P:methylation"/>
    <property type="evidence" value="ECO:0007669"/>
    <property type="project" value="UniProtKB-KW"/>
</dbReference>
<name>A0A8T3VJ06_9EURY</name>
<dbReference type="InterPro" id="IPR013216">
    <property type="entry name" value="Methyltransf_11"/>
</dbReference>
<dbReference type="GO" id="GO:0008757">
    <property type="term" value="F:S-adenosylmethionine-dependent methyltransferase activity"/>
    <property type="evidence" value="ECO:0007669"/>
    <property type="project" value="InterPro"/>
</dbReference>
<evidence type="ECO:0000259" key="1">
    <source>
        <dbReference type="Pfam" id="PF08241"/>
    </source>
</evidence>
<keyword evidence="2" id="KW-0808">Transferase</keyword>
<dbReference type="Gene3D" id="3.40.50.150">
    <property type="entry name" value="Vaccinia Virus protein VP39"/>
    <property type="match status" value="1"/>
</dbReference>
<dbReference type="Pfam" id="PF08241">
    <property type="entry name" value="Methyltransf_11"/>
    <property type="match status" value="1"/>
</dbReference>
<dbReference type="InterPro" id="IPR029063">
    <property type="entry name" value="SAM-dependent_MTases_sf"/>
</dbReference>
<evidence type="ECO:0000313" key="2">
    <source>
        <dbReference type="EMBL" id="MBE6505273.1"/>
    </source>
</evidence>
<dbReference type="PANTHER" id="PTHR43591">
    <property type="entry name" value="METHYLTRANSFERASE"/>
    <property type="match status" value="1"/>
</dbReference>
<proteinExistence type="predicted"/>
<dbReference type="Proteomes" id="UP000762703">
    <property type="component" value="Unassembled WGS sequence"/>
</dbReference>
<keyword evidence="2" id="KW-0489">Methyltransferase</keyword>
<organism evidence="2 3">
    <name type="scientific">Methanobrevibacter millerae</name>
    <dbReference type="NCBI Taxonomy" id="230361"/>
    <lineage>
        <taxon>Archaea</taxon>
        <taxon>Methanobacteriati</taxon>
        <taxon>Methanobacteriota</taxon>
        <taxon>Methanomada group</taxon>
        <taxon>Methanobacteria</taxon>
        <taxon>Methanobacteriales</taxon>
        <taxon>Methanobacteriaceae</taxon>
        <taxon>Methanobrevibacter</taxon>
    </lineage>
</organism>
<evidence type="ECO:0000313" key="3">
    <source>
        <dbReference type="Proteomes" id="UP000762703"/>
    </source>
</evidence>
<reference evidence="2" key="1">
    <citation type="submission" date="2019-04" db="EMBL/GenBank/DDBJ databases">
        <title>Evolution of Biomass-Degrading Anaerobic Consortia Revealed by Metagenomics.</title>
        <authorList>
            <person name="Peng X."/>
        </authorList>
    </citation>
    <scope>NUCLEOTIDE SEQUENCE</scope>
    <source>
        <strain evidence="2">SIG12</strain>
    </source>
</reference>
<sequence>MMNITFFNKRHLKLIKENRELRKKLNQYEQVYPPKECPICGYKGIDFQSYPNIIHKEVMCPACGSHERYRAIWLYLENNKELLENHKKVLHFAPEIHFKELFESKDVEYHGVDLNPERHPFVEEKVDIQDIPYNENYFDLIICSHVLEHVPDDIKALNELRRVLKPGGVALILVPMNGISYNLPYDESKTLEKEEYNTPELRDKYYGQFDHLRLYGTDFKERILESGFELLSEDFIKRLGMETIERYALIRDERIYECTK</sequence>
<dbReference type="SUPFAM" id="SSF53335">
    <property type="entry name" value="S-adenosyl-L-methionine-dependent methyltransferases"/>
    <property type="match status" value="1"/>
</dbReference>
<accession>A0A8T3VJ06</accession>
<feature type="domain" description="Methyltransferase type 11" evidence="1">
    <location>
        <begin position="108"/>
        <end position="172"/>
    </location>
</feature>
<dbReference type="CDD" id="cd02440">
    <property type="entry name" value="AdoMet_MTases"/>
    <property type="match status" value="1"/>
</dbReference>